<gene>
    <name evidence="4" type="primary">LOC102653979</name>
</gene>
<accession>A0A7M7MWV8</accession>
<organism evidence="2">
    <name type="scientific">Apis mellifera</name>
    <name type="common">Honeybee</name>
    <dbReference type="NCBI Taxonomy" id="7460"/>
    <lineage>
        <taxon>Eukaryota</taxon>
        <taxon>Metazoa</taxon>
        <taxon>Ecdysozoa</taxon>
        <taxon>Arthropoda</taxon>
        <taxon>Hexapoda</taxon>
        <taxon>Insecta</taxon>
        <taxon>Pterygota</taxon>
        <taxon>Neoptera</taxon>
        <taxon>Endopterygota</taxon>
        <taxon>Hymenoptera</taxon>
        <taxon>Apocrita</taxon>
        <taxon>Aculeata</taxon>
        <taxon>Apoidea</taxon>
        <taxon>Anthophila</taxon>
        <taxon>Apidae</taxon>
        <taxon>Apis</taxon>
    </lineage>
</organism>
<reference evidence="2" key="1">
    <citation type="submission" date="2021-01" db="UniProtKB">
        <authorList>
            <consortium name="EnsemblMetazoa"/>
        </authorList>
    </citation>
    <scope>IDENTIFICATION</scope>
    <source>
        <strain evidence="2">DH4</strain>
    </source>
</reference>
<feature type="transmembrane region" description="Helical" evidence="1">
    <location>
        <begin position="67"/>
        <end position="85"/>
    </location>
</feature>
<feature type="transmembrane region" description="Helical" evidence="1">
    <location>
        <begin position="240"/>
        <end position="266"/>
    </location>
</feature>
<feature type="transmembrane region" description="Helical" evidence="1">
    <location>
        <begin position="12"/>
        <end position="28"/>
    </location>
</feature>
<name>A0A7M7MWV8_APIME</name>
<keyword evidence="1" id="KW-1133">Transmembrane helix</keyword>
<evidence type="ECO:0000256" key="1">
    <source>
        <dbReference type="SAM" id="Phobius"/>
    </source>
</evidence>
<feature type="transmembrane region" description="Helical" evidence="1">
    <location>
        <begin position="171"/>
        <end position="199"/>
    </location>
</feature>
<evidence type="ECO:0000313" key="3">
    <source>
        <dbReference type="Proteomes" id="UP000005203"/>
    </source>
</evidence>
<dbReference type="RefSeq" id="XP_026301740.1">
    <property type="nucleotide sequence ID" value="XM_026445955.1"/>
</dbReference>
<keyword evidence="1" id="KW-0812">Transmembrane</keyword>
<dbReference type="KEGG" id="ame:102653979"/>
<reference evidence="4" key="2">
    <citation type="submission" date="2025-04" db="UniProtKB">
        <authorList>
            <consortium name="RefSeq"/>
        </authorList>
    </citation>
    <scope>IDENTIFICATION</scope>
    <source>
        <strain evidence="4">DH4</strain>
        <tissue evidence="4">Whole body</tissue>
    </source>
</reference>
<keyword evidence="1" id="KW-0472">Membrane</keyword>
<feature type="transmembrane region" description="Helical" evidence="1">
    <location>
        <begin position="40"/>
        <end position="61"/>
    </location>
</feature>
<keyword evidence="3" id="KW-1185">Reference proteome</keyword>
<protein>
    <submittedName>
        <fullName evidence="4">Uncharacterized protein LOC102653979</fullName>
    </submittedName>
</protein>
<evidence type="ECO:0000313" key="4">
    <source>
        <dbReference type="RefSeq" id="XP_026301740.1"/>
    </source>
</evidence>
<dbReference type="Proteomes" id="UP000005203">
    <property type="component" value="Unplaced"/>
</dbReference>
<dbReference type="OrthoDB" id="8185860at2759"/>
<feature type="transmembrane region" description="Helical" evidence="1">
    <location>
        <begin position="126"/>
        <end position="151"/>
    </location>
</feature>
<evidence type="ECO:0000313" key="2">
    <source>
        <dbReference type="EnsemblMetazoa" id="XP_026301740"/>
    </source>
</evidence>
<dbReference type="AlphaFoldDB" id="A0A7M7MWV8"/>
<accession>A0A8B8HCH6</accession>
<sequence length="280" mass="32545">MLKQVSPEKGIYIIWLSVALSLCWPLPINSTRKQIVCMKILQIGAIISAFMILLPLIYTIYLNLDNLNIFFKSICLLMGVFQHIVQTTTCFIKYDSLQRVVEEMMICIKEMQLNEIMCAYVAKCNIFYGGTIVLIYTTATVFILGPTFLPITFPWETEYPFQVNYTSRNFIIYMHQFFFTYQCAAHICVSMFVALLLWFTSARFECLVKELQKTTNIEMLIVCLKKQLLLRRYAEDVVNCIRFIIFYTMAVSTIVLTLSGIILITVSENNVMYDNVMYVM</sequence>
<dbReference type="GeneID" id="102653979"/>
<proteinExistence type="predicted"/>
<dbReference type="EnsemblMetazoa" id="XM_026445955">
    <property type="protein sequence ID" value="XP_026301740"/>
    <property type="gene ID" value="LOC102653979"/>
</dbReference>